<reference evidence="2" key="1">
    <citation type="journal article" date="2023" name="Mol. Phylogenet. Evol.">
        <title>Genome-scale phylogeny and comparative genomics of the fungal order Sordariales.</title>
        <authorList>
            <person name="Hensen N."/>
            <person name="Bonometti L."/>
            <person name="Westerberg I."/>
            <person name="Brannstrom I.O."/>
            <person name="Guillou S."/>
            <person name="Cros-Aarteil S."/>
            <person name="Calhoun S."/>
            <person name="Haridas S."/>
            <person name="Kuo A."/>
            <person name="Mondo S."/>
            <person name="Pangilinan J."/>
            <person name="Riley R."/>
            <person name="LaButti K."/>
            <person name="Andreopoulos B."/>
            <person name="Lipzen A."/>
            <person name="Chen C."/>
            <person name="Yan M."/>
            <person name="Daum C."/>
            <person name="Ng V."/>
            <person name="Clum A."/>
            <person name="Steindorff A."/>
            <person name="Ohm R.A."/>
            <person name="Martin F."/>
            <person name="Silar P."/>
            <person name="Natvig D.O."/>
            <person name="Lalanne C."/>
            <person name="Gautier V."/>
            <person name="Ament-Velasquez S.L."/>
            <person name="Kruys A."/>
            <person name="Hutchinson M.I."/>
            <person name="Powell A.J."/>
            <person name="Barry K."/>
            <person name="Miller A.N."/>
            <person name="Grigoriev I.V."/>
            <person name="Debuchy R."/>
            <person name="Gladieux P."/>
            <person name="Hiltunen Thoren M."/>
            <person name="Johannesson H."/>
        </authorList>
    </citation>
    <scope>NUCLEOTIDE SEQUENCE</scope>
    <source>
        <strain evidence="2">PSN309</strain>
    </source>
</reference>
<dbReference type="AlphaFoldDB" id="A0AAN6WM95"/>
<evidence type="ECO:0000313" key="3">
    <source>
        <dbReference type="Proteomes" id="UP001302126"/>
    </source>
</evidence>
<dbReference type="EMBL" id="MU864499">
    <property type="protein sequence ID" value="KAK4184228.1"/>
    <property type="molecule type" value="Genomic_DNA"/>
</dbReference>
<dbReference type="SUPFAM" id="SSF81383">
    <property type="entry name" value="F-box domain"/>
    <property type="match status" value="1"/>
</dbReference>
<evidence type="ECO:0000259" key="1">
    <source>
        <dbReference type="PROSITE" id="PS50181"/>
    </source>
</evidence>
<comment type="caution">
    <text evidence="2">The sequence shown here is derived from an EMBL/GenBank/DDBJ whole genome shotgun (WGS) entry which is preliminary data.</text>
</comment>
<gene>
    <name evidence="2" type="ORF">QBC35DRAFT_455524</name>
</gene>
<dbReference type="Proteomes" id="UP001302126">
    <property type="component" value="Unassembled WGS sequence"/>
</dbReference>
<evidence type="ECO:0000313" key="2">
    <source>
        <dbReference type="EMBL" id="KAK4184228.1"/>
    </source>
</evidence>
<reference evidence="2" key="2">
    <citation type="submission" date="2023-05" db="EMBL/GenBank/DDBJ databases">
        <authorList>
            <consortium name="Lawrence Berkeley National Laboratory"/>
            <person name="Steindorff A."/>
            <person name="Hensen N."/>
            <person name="Bonometti L."/>
            <person name="Westerberg I."/>
            <person name="Brannstrom I.O."/>
            <person name="Guillou S."/>
            <person name="Cros-Aarteil S."/>
            <person name="Calhoun S."/>
            <person name="Haridas S."/>
            <person name="Kuo A."/>
            <person name="Mondo S."/>
            <person name="Pangilinan J."/>
            <person name="Riley R."/>
            <person name="Labutti K."/>
            <person name="Andreopoulos B."/>
            <person name="Lipzen A."/>
            <person name="Chen C."/>
            <person name="Yanf M."/>
            <person name="Daum C."/>
            <person name="Ng V."/>
            <person name="Clum A."/>
            <person name="Ohm R."/>
            <person name="Martin F."/>
            <person name="Silar P."/>
            <person name="Natvig D."/>
            <person name="Lalanne C."/>
            <person name="Gautier V."/>
            <person name="Ament-Velasquez S.L."/>
            <person name="Kruys A."/>
            <person name="Hutchinson M.I."/>
            <person name="Powell A.J."/>
            <person name="Barry K."/>
            <person name="Miller A.N."/>
            <person name="Grigoriev I.V."/>
            <person name="Debuchy R."/>
            <person name="Gladieux P."/>
            <person name="Thoren M.H."/>
            <person name="Johannesson H."/>
        </authorList>
    </citation>
    <scope>NUCLEOTIDE SEQUENCE</scope>
    <source>
        <strain evidence="2">PSN309</strain>
    </source>
</reference>
<dbReference type="InterPro" id="IPR001810">
    <property type="entry name" value="F-box_dom"/>
</dbReference>
<dbReference type="InterPro" id="IPR036047">
    <property type="entry name" value="F-box-like_dom_sf"/>
</dbReference>
<proteinExistence type="predicted"/>
<name>A0AAN6WM95_9PEZI</name>
<sequence>MASIILNPNDKRVPAEILYRTIMQLDPDSLINLSQTSKYYRDTIRPTKHDFERRLLYLELQPEIGVQGQQHSRVPTICEVIVPLMRRVFDRAFGFLDDCLAGDFEEEFKLLFWYQDLEYDFYMRSKQLLDFVDRDYEDREYALRYFIRNDKYG</sequence>
<feature type="domain" description="F-box" evidence="1">
    <location>
        <begin position="7"/>
        <end position="54"/>
    </location>
</feature>
<keyword evidence="3" id="KW-1185">Reference proteome</keyword>
<feature type="non-terminal residue" evidence="2">
    <location>
        <position position="153"/>
    </location>
</feature>
<protein>
    <recommendedName>
        <fullName evidence="1">F-box domain-containing protein</fullName>
    </recommendedName>
</protein>
<organism evidence="2 3">
    <name type="scientific">Podospora australis</name>
    <dbReference type="NCBI Taxonomy" id="1536484"/>
    <lineage>
        <taxon>Eukaryota</taxon>
        <taxon>Fungi</taxon>
        <taxon>Dikarya</taxon>
        <taxon>Ascomycota</taxon>
        <taxon>Pezizomycotina</taxon>
        <taxon>Sordariomycetes</taxon>
        <taxon>Sordariomycetidae</taxon>
        <taxon>Sordariales</taxon>
        <taxon>Podosporaceae</taxon>
        <taxon>Podospora</taxon>
    </lineage>
</organism>
<accession>A0AAN6WM95</accession>
<dbReference type="PROSITE" id="PS50181">
    <property type="entry name" value="FBOX"/>
    <property type="match status" value="1"/>
</dbReference>